<evidence type="ECO:0000313" key="1">
    <source>
        <dbReference type="EMBL" id="AZA90089.1"/>
    </source>
</evidence>
<gene>
    <name evidence="1" type="ORF">EG343_05370</name>
</gene>
<proteinExistence type="predicted"/>
<sequence length="416" mass="44148">MAIRRVLGIKGPKFNIKPTNFYTIMTKKLLIMAFTGLSGTMAFAADLYVRNGGIGGAYSTVSAAITAASDGDRIIIQPKTNGTAYIENLTINKSLTFVSETNYNKYIIQGNITINPAAGRIVTISSLSTGASGSYNLETNGGTSGGRTTVNLLNCDLNNVFSYQINTTTNVSGSTVKGNLIFSHGICTANKTGFINIYSVAPDTIPAASDIEVYGNISNGGIQTSQINYNFKFYNNFCTGFNITNLKSGSSNEIVNNTVYNPNPGDLAPFTININGTTAGNIAIMNNAVSFVVGQTNVCIQNASSNVNVTANYNLSTNSFITQGNMTQSNNSGAVNMNFDNTTYTVTGMNTNAGNPDVKYTDLDLTRNDVGHYGGSNSWANYWPADNGGKPQVNYLVTPRTVNNGTLTITGSGFSK</sequence>
<dbReference type="KEGG" id="cnk:EG343_05370"/>
<evidence type="ECO:0000313" key="2">
    <source>
        <dbReference type="Proteomes" id="UP000278288"/>
    </source>
</evidence>
<dbReference type="Proteomes" id="UP000278288">
    <property type="component" value="Chromosome"/>
</dbReference>
<accession>A0AAD0YJH7</accession>
<dbReference type="AlphaFoldDB" id="A0AAD0YJH7"/>
<reference evidence="1 2" key="1">
    <citation type="submission" date="2018-11" db="EMBL/GenBank/DDBJ databases">
        <title>Proposal to divide the Flavobacteriaceae and reorganize its genera based on Amino Acid Identity values calculated from whole genome sequences.</title>
        <authorList>
            <person name="Nicholson A.C."/>
            <person name="Gulvik C.A."/>
            <person name="Whitney A.M."/>
            <person name="Humrighouse B.W."/>
            <person name="Bell M."/>
            <person name="Holmes B."/>
            <person name="Steigerwalt A.G."/>
            <person name="Villarma A."/>
            <person name="Sheth M."/>
            <person name="Batra D."/>
            <person name="Pryor J."/>
            <person name="Bernardet J.-F."/>
            <person name="Hugo C."/>
            <person name="Kampfer P."/>
            <person name="Newman J."/>
            <person name="McQuiston J.R."/>
        </authorList>
    </citation>
    <scope>NUCLEOTIDE SEQUENCE [LARGE SCALE GENOMIC DNA]</scope>
    <source>
        <strain evidence="1 2">G0041</strain>
    </source>
</reference>
<protein>
    <submittedName>
        <fullName evidence="1">Uncharacterized protein</fullName>
    </submittedName>
</protein>
<name>A0AAD0YJH7_CHRNA</name>
<dbReference type="SUPFAM" id="SSF51126">
    <property type="entry name" value="Pectin lyase-like"/>
    <property type="match status" value="1"/>
</dbReference>
<dbReference type="InterPro" id="IPR011050">
    <property type="entry name" value="Pectin_lyase_fold/virulence"/>
</dbReference>
<dbReference type="EMBL" id="CP033923">
    <property type="protein sequence ID" value="AZA90089.1"/>
    <property type="molecule type" value="Genomic_DNA"/>
</dbReference>
<organism evidence="1 2">
    <name type="scientific">Chryseobacterium nakagawai</name>
    <dbReference type="NCBI Taxonomy" id="1241982"/>
    <lineage>
        <taxon>Bacteria</taxon>
        <taxon>Pseudomonadati</taxon>
        <taxon>Bacteroidota</taxon>
        <taxon>Flavobacteriia</taxon>
        <taxon>Flavobacteriales</taxon>
        <taxon>Weeksellaceae</taxon>
        <taxon>Chryseobacterium group</taxon>
        <taxon>Chryseobacterium</taxon>
    </lineage>
</organism>
<keyword evidence="2" id="KW-1185">Reference proteome</keyword>